<comment type="catalytic activity">
    <reaction evidence="14">
        <text>an organic molecule + reduced [NADPH--hemoprotein reductase] + O2 = an alcohol + oxidized [NADPH--hemoprotein reductase] + H2O + H(+)</text>
        <dbReference type="Rhea" id="RHEA:17149"/>
        <dbReference type="Rhea" id="RHEA-COMP:11964"/>
        <dbReference type="Rhea" id="RHEA-COMP:11965"/>
        <dbReference type="ChEBI" id="CHEBI:15377"/>
        <dbReference type="ChEBI" id="CHEBI:15378"/>
        <dbReference type="ChEBI" id="CHEBI:15379"/>
        <dbReference type="ChEBI" id="CHEBI:30879"/>
        <dbReference type="ChEBI" id="CHEBI:57618"/>
        <dbReference type="ChEBI" id="CHEBI:58210"/>
        <dbReference type="ChEBI" id="CHEBI:142491"/>
        <dbReference type="EC" id="1.14.14.1"/>
    </reaction>
</comment>
<dbReference type="InterPro" id="IPR036396">
    <property type="entry name" value="Cyt_P450_sf"/>
</dbReference>
<dbReference type="InterPro" id="IPR017972">
    <property type="entry name" value="Cyt_P450_CS"/>
</dbReference>
<evidence type="ECO:0000256" key="8">
    <source>
        <dbReference type="ARBA" id="ARBA00022824"/>
    </source>
</evidence>
<dbReference type="Gene3D" id="1.10.630.10">
    <property type="entry name" value="Cytochrome P450"/>
    <property type="match status" value="1"/>
</dbReference>
<dbReference type="GeneID" id="113395509"/>
<dbReference type="PRINTS" id="PR00463">
    <property type="entry name" value="EP450I"/>
</dbReference>
<evidence type="ECO:0000256" key="3">
    <source>
        <dbReference type="ARBA" id="ARBA00004406"/>
    </source>
</evidence>
<dbReference type="Proteomes" id="UP001652626">
    <property type="component" value="Chromosome 21"/>
</dbReference>
<evidence type="ECO:0000256" key="4">
    <source>
        <dbReference type="ARBA" id="ARBA00010617"/>
    </source>
</evidence>
<dbReference type="OMA" id="IPCDEPH"/>
<evidence type="ECO:0000256" key="1">
    <source>
        <dbReference type="ARBA" id="ARBA00001971"/>
    </source>
</evidence>
<evidence type="ECO:0000256" key="5">
    <source>
        <dbReference type="ARBA" id="ARBA00012109"/>
    </source>
</evidence>
<dbReference type="GO" id="GO:0005789">
    <property type="term" value="C:endoplasmic reticulum membrane"/>
    <property type="evidence" value="ECO:0007669"/>
    <property type="project" value="UniProtKB-SubCell"/>
</dbReference>
<keyword evidence="9" id="KW-0492">Microsome</keyword>
<keyword evidence="12 16" id="KW-0503">Monooxygenase</keyword>
<dbReference type="EC" id="1.14.14.1" evidence="5"/>
<evidence type="ECO:0000256" key="11">
    <source>
        <dbReference type="ARBA" id="ARBA00023004"/>
    </source>
</evidence>
<evidence type="ECO:0000256" key="17">
    <source>
        <dbReference type="SAM" id="Phobius"/>
    </source>
</evidence>
<dbReference type="GO" id="GO:0005506">
    <property type="term" value="F:iron ion binding"/>
    <property type="evidence" value="ECO:0007669"/>
    <property type="project" value="InterPro"/>
</dbReference>
<reference evidence="19" key="1">
    <citation type="submission" date="2025-08" db="UniProtKB">
        <authorList>
            <consortium name="RefSeq"/>
        </authorList>
    </citation>
    <scope>IDENTIFICATION</scope>
    <source>
        <tissue evidence="19">Whole body</tissue>
    </source>
</reference>
<accession>A0A8B8HYQ0</accession>
<evidence type="ECO:0000256" key="9">
    <source>
        <dbReference type="ARBA" id="ARBA00022848"/>
    </source>
</evidence>
<keyword evidence="17" id="KW-1133">Transmembrane helix</keyword>
<dbReference type="PRINTS" id="PR00385">
    <property type="entry name" value="P450"/>
</dbReference>
<comment type="subcellular location">
    <subcellularLocation>
        <location evidence="3">Endoplasmic reticulum membrane</location>
        <topology evidence="3">Peripheral membrane protein</topology>
    </subcellularLocation>
    <subcellularLocation>
        <location evidence="2">Microsome membrane</location>
        <topology evidence="2">Peripheral membrane protein</topology>
    </subcellularLocation>
</comment>
<keyword evidence="7 15" id="KW-0479">Metal-binding</keyword>
<dbReference type="GO" id="GO:0020037">
    <property type="term" value="F:heme binding"/>
    <property type="evidence" value="ECO:0007669"/>
    <property type="project" value="InterPro"/>
</dbReference>
<feature type="transmembrane region" description="Helical" evidence="17">
    <location>
        <begin position="6"/>
        <end position="23"/>
    </location>
</feature>
<organism evidence="18 19">
    <name type="scientific">Vanessa tameamea</name>
    <name type="common">Kamehameha butterfly</name>
    <dbReference type="NCBI Taxonomy" id="334116"/>
    <lineage>
        <taxon>Eukaryota</taxon>
        <taxon>Metazoa</taxon>
        <taxon>Ecdysozoa</taxon>
        <taxon>Arthropoda</taxon>
        <taxon>Hexapoda</taxon>
        <taxon>Insecta</taxon>
        <taxon>Pterygota</taxon>
        <taxon>Neoptera</taxon>
        <taxon>Endopterygota</taxon>
        <taxon>Lepidoptera</taxon>
        <taxon>Glossata</taxon>
        <taxon>Ditrysia</taxon>
        <taxon>Papilionoidea</taxon>
        <taxon>Nymphalidae</taxon>
        <taxon>Nymphalinae</taxon>
        <taxon>Vanessa</taxon>
    </lineage>
</organism>
<evidence type="ECO:0000256" key="12">
    <source>
        <dbReference type="ARBA" id="ARBA00023033"/>
    </source>
</evidence>
<dbReference type="SUPFAM" id="SSF48264">
    <property type="entry name" value="Cytochrome P450"/>
    <property type="match status" value="1"/>
</dbReference>
<dbReference type="InterPro" id="IPR050476">
    <property type="entry name" value="Insect_CytP450_Detox"/>
</dbReference>
<dbReference type="RefSeq" id="XP_026488881.2">
    <property type="nucleotide sequence ID" value="XM_026633096.2"/>
</dbReference>
<dbReference type="OrthoDB" id="2789670at2759"/>
<evidence type="ECO:0000256" key="16">
    <source>
        <dbReference type="RuleBase" id="RU000461"/>
    </source>
</evidence>
<dbReference type="PANTHER" id="PTHR24292">
    <property type="entry name" value="CYTOCHROME P450"/>
    <property type="match status" value="1"/>
</dbReference>
<keyword evidence="13 17" id="KW-0472">Membrane</keyword>
<evidence type="ECO:0000256" key="13">
    <source>
        <dbReference type="ARBA" id="ARBA00023136"/>
    </source>
</evidence>
<comment type="similarity">
    <text evidence="4 16">Belongs to the cytochrome P450 family.</text>
</comment>
<gene>
    <name evidence="19" type="primary">LOC113395509</name>
</gene>
<keyword evidence="6 15" id="KW-0349">Heme</keyword>
<keyword evidence="18" id="KW-1185">Reference proteome</keyword>
<evidence type="ECO:0000256" key="14">
    <source>
        <dbReference type="ARBA" id="ARBA00047827"/>
    </source>
</evidence>
<keyword evidence="17" id="KW-0812">Transmembrane</keyword>
<proteinExistence type="inferred from homology"/>
<evidence type="ECO:0000256" key="6">
    <source>
        <dbReference type="ARBA" id="ARBA00022617"/>
    </source>
</evidence>
<dbReference type="Pfam" id="PF00067">
    <property type="entry name" value="p450"/>
    <property type="match status" value="1"/>
</dbReference>
<evidence type="ECO:0000256" key="15">
    <source>
        <dbReference type="PIRSR" id="PIRSR602401-1"/>
    </source>
</evidence>
<dbReference type="CDD" id="cd11056">
    <property type="entry name" value="CYP6-like"/>
    <property type="match status" value="1"/>
</dbReference>
<keyword evidence="10 16" id="KW-0560">Oxidoreductase</keyword>
<dbReference type="InterPro" id="IPR001128">
    <property type="entry name" value="Cyt_P450"/>
</dbReference>
<dbReference type="GO" id="GO:0016712">
    <property type="term" value="F:oxidoreductase activity, acting on paired donors, with incorporation or reduction of molecular oxygen, reduced flavin or flavoprotein as one donor, and incorporation of one atom of oxygen"/>
    <property type="evidence" value="ECO:0007669"/>
    <property type="project" value="UniProtKB-EC"/>
</dbReference>
<protein>
    <recommendedName>
        <fullName evidence="5">unspecific monooxygenase</fullName>
        <ecNumber evidence="5">1.14.14.1</ecNumber>
    </recommendedName>
</protein>
<dbReference type="PROSITE" id="PS00086">
    <property type="entry name" value="CYTOCHROME_P450"/>
    <property type="match status" value="1"/>
</dbReference>
<sequence length="516" mass="59734">MIVLYSSITLILAVVYSLYYYVTKNHDYWKRRRVPYLKPTLWFGNYMNYILFRRNLPKVTQEICRKFPNEPYVGVFYGTDPALIIKDPDLIKLVMAKDFCYFTHRELSQHTHKELITQNMFFNGGDTWKVLRQNLTALFSSAKIKNMFPLIQSCASTLEDALSKEITNQNTVEIKSLLARYTMDCIGSCAFGVNTGTLMNKSPSNPFIIMGEKLFDVSNYGGFRWVSRAMWPSLFYKLGFTLFERDIQIFFQKLLTEVFESRDYKESARNDFVDLILGWKKKTYLSGDSITNSNTGAKTTVSLTVDDNLLIAQCTLFFAAGFETTSTTTSFLLYELAKRKDAQIRVLQEIDDYFQRHEGKLQYECINEMPFVQACIDETLRIYPVLGNLTREAGETYTLPTGLCLEKGTRVHIPVYNLHHDPDNFPDPEEFRPERFFGDEKKNIKPFTYVPFGEGPRICIGMRFSKMPIFAALFTILKNYSVELAEGMPRTVDFEPRAFVTQAMGGIHIKFKRRKA</sequence>
<dbReference type="InterPro" id="IPR002401">
    <property type="entry name" value="Cyt_P450_E_grp-I"/>
</dbReference>
<evidence type="ECO:0000313" key="18">
    <source>
        <dbReference type="Proteomes" id="UP001652626"/>
    </source>
</evidence>
<evidence type="ECO:0000256" key="10">
    <source>
        <dbReference type="ARBA" id="ARBA00023002"/>
    </source>
</evidence>
<evidence type="ECO:0000313" key="19">
    <source>
        <dbReference type="RefSeq" id="XP_026488881.2"/>
    </source>
</evidence>
<comment type="cofactor">
    <cofactor evidence="1 15">
        <name>heme</name>
        <dbReference type="ChEBI" id="CHEBI:30413"/>
    </cofactor>
</comment>
<evidence type="ECO:0000256" key="7">
    <source>
        <dbReference type="ARBA" id="ARBA00022723"/>
    </source>
</evidence>
<evidence type="ECO:0000256" key="2">
    <source>
        <dbReference type="ARBA" id="ARBA00004174"/>
    </source>
</evidence>
<dbReference type="PANTHER" id="PTHR24292:SF45">
    <property type="entry name" value="CYTOCHROME P450 6G1-RELATED"/>
    <property type="match status" value="1"/>
</dbReference>
<keyword evidence="11 15" id="KW-0408">Iron</keyword>
<keyword evidence="8" id="KW-0256">Endoplasmic reticulum</keyword>
<dbReference type="AlphaFoldDB" id="A0A8B8HYQ0"/>
<name>A0A8B8HYQ0_VANTA</name>
<feature type="binding site" description="axial binding residue" evidence="15">
    <location>
        <position position="459"/>
    </location>
    <ligand>
        <name>heme</name>
        <dbReference type="ChEBI" id="CHEBI:30413"/>
    </ligand>
    <ligandPart>
        <name>Fe</name>
        <dbReference type="ChEBI" id="CHEBI:18248"/>
    </ligandPart>
</feature>